<dbReference type="Pfam" id="PF13923">
    <property type="entry name" value="zf-C3HC4_2"/>
    <property type="match status" value="1"/>
</dbReference>
<dbReference type="Gene3D" id="3.30.40.10">
    <property type="entry name" value="Zinc/RING finger domain, C3HC4 (zinc finger)"/>
    <property type="match status" value="1"/>
</dbReference>
<evidence type="ECO:0000256" key="2">
    <source>
        <dbReference type="ARBA" id="ARBA00022833"/>
    </source>
</evidence>
<organism evidence="6">
    <name type="scientific">Cupiennius salei</name>
    <name type="common">American wandering spider</name>
    <dbReference type="NCBI Taxonomy" id="6928"/>
    <lineage>
        <taxon>Eukaryota</taxon>
        <taxon>Metazoa</taxon>
        <taxon>Ecdysozoa</taxon>
        <taxon>Arthropoda</taxon>
        <taxon>Chelicerata</taxon>
        <taxon>Arachnida</taxon>
        <taxon>Araneae</taxon>
        <taxon>Araneomorphae</taxon>
        <taxon>Entelegynae</taxon>
        <taxon>Lycosoidea</taxon>
        <taxon>Ctenidae</taxon>
        <taxon>Cupiennius</taxon>
    </lineage>
</organism>
<feature type="compositionally biased region" description="Polar residues" evidence="4">
    <location>
        <begin position="63"/>
        <end position="80"/>
    </location>
</feature>
<reference evidence="6" key="1">
    <citation type="submission" date="2013-06" db="EMBL/GenBank/DDBJ databases">
        <title>Upstream open reading frames and Kozak regions of a set of assembled transcriptome sequences from the spider Cupiennius salei.</title>
        <authorList>
            <person name="French A.S."/>
            <person name="Li A.W."/>
            <person name="Meisner S."/>
            <person name="Torkkeli P.H."/>
        </authorList>
    </citation>
    <scope>NUCLEOTIDE SEQUENCE</scope>
    <source>
        <tissue evidence="6">Leg hypodermis</tissue>
    </source>
</reference>
<dbReference type="InterPro" id="IPR052443">
    <property type="entry name" value="E3_ubiq-ligase_RNF220-like"/>
</dbReference>
<dbReference type="Pfam" id="PF15926">
    <property type="entry name" value="RNF220"/>
    <property type="match status" value="2"/>
</dbReference>
<feature type="region of interest" description="Disordered" evidence="4">
    <location>
        <begin position="377"/>
        <end position="428"/>
    </location>
</feature>
<evidence type="ECO:0000259" key="5">
    <source>
        <dbReference type="PROSITE" id="PS50089"/>
    </source>
</evidence>
<sequence length="502" mass="57084">MEMNLNNTSESYDPSEKEISVKKSHSTSEDSSCETDSVCGSRRAEKGEIRGTHSKRKKMCGHKNQQIQQTDDSFPNQNCDTDLHHSEESANNKTTEPRLSDENVSSLRNQENDTDHKNKNTVIPSDRNPSEKSSETAPVENCEHSNIVDSRRTRRNSKRKRESEDFCPVCGITLRCSELASHYAKEVENLSKISKSVKKTRCEENHGVNTTFVQVKSNRENRHAAKVAKFSSRPRNEVYCPVCNVKLSGSDDEINSHVHNCISEEEDFDSIIIIDDETENRFEEYVFADQRRVRAISMVPGGYKCLQAVSSKPRCDDDDDDDEDLNVDVDDTLTYGSPQYTELDVIHNPTDDTDQEGLEQLRKAVLLDPNVERHVIESRKWKSPDSDEPVNSEDSSSSLDNNRVEANTSQEASEGEKYQESSGDEADDHIVSSLKEKIRDLEEQNKSVKCLICLEPYTKPVVSTTCWHVHCEECWLMTMGVKKLCPQCNIIVFPSDLRRIYL</sequence>
<dbReference type="SUPFAM" id="SSF57850">
    <property type="entry name" value="RING/U-box"/>
    <property type="match status" value="1"/>
</dbReference>
<feature type="region of interest" description="Disordered" evidence="4">
    <location>
        <begin position="331"/>
        <end position="354"/>
    </location>
</feature>
<feature type="compositionally biased region" description="Basic and acidic residues" evidence="4">
    <location>
        <begin position="81"/>
        <end position="101"/>
    </location>
</feature>
<feature type="domain" description="RING-type" evidence="5">
    <location>
        <begin position="450"/>
        <end position="489"/>
    </location>
</feature>
<evidence type="ECO:0000256" key="3">
    <source>
        <dbReference type="PROSITE-ProRule" id="PRU00175"/>
    </source>
</evidence>
<dbReference type="InterPro" id="IPR013083">
    <property type="entry name" value="Znf_RING/FYVE/PHD"/>
</dbReference>
<dbReference type="AlphaFoldDB" id="T1DG04"/>
<keyword evidence="1 3" id="KW-0479">Metal-binding</keyword>
<accession>T1DG04</accession>
<keyword evidence="2" id="KW-0862">Zinc</keyword>
<evidence type="ECO:0000313" key="6">
    <source>
        <dbReference type="EMBL" id="JAA92996.1"/>
    </source>
</evidence>
<dbReference type="GO" id="GO:0008270">
    <property type="term" value="F:zinc ion binding"/>
    <property type="evidence" value="ECO:0007669"/>
    <property type="project" value="UniProtKB-KW"/>
</dbReference>
<dbReference type="PANTHER" id="PTHR13459">
    <property type="entry name" value="E3 UBIQUITIN-PROTEIN LIGASE RNF220 ISOFORM X1"/>
    <property type="match status" value="1"/>
</dbReference>
<feature type="compositionally biased region" description="Polar residues" evidence="4">
    <location>
        <begin position="1"/>
        <end position="12"/>
    </location>
</feature>
<evidence type="ECO:0000256" key="4">
    <source>
        <dbReference type="SAM" id="MobiDB-lite"/>
    </source>
</evidence>
<dbReference type="EMBL" id="GAKT01000066">
    <property type="protein sequence ID" value="JAA92996.1"/>
    <property type="molecule type" value="mRNA"/>
</dbReference>
<dbReference type="PANTHER" id="PTHR13459:SF1">
    <property type="entry name" value="E3 UBIQUITIN-PROTEIN LIGASE RNF220 ISOFORM X1"/>
    <property type="match status" value="1"/>
</dbReference>
<feature type="compositionally biased region" description="Low complexity" evidence="4">
    <location>
        <begin position="392"/>
        <end position="401"/>
    </location>
</feature>
<dbReference type="InterPro" id="IPR001841">
    <property type="entry name" value="Znf_RING"/>
</dbReference>
<dbReference type="GO" id="GO:0016567">
    <property type="term" value="P:protein ubiquitination"/>
    <property type="evidence" value="ECO:0007669"/>
    <property type="project" value="TreeGrafter"/>
</dbReference>
<evidence type="ECO:0000256" key="1">
    <source>
        <dbReference type="ARBA" id="ARBA00022771"/>
    </source>
</evidence>
<proteinExistence type="evidence at transcript level"/>
<dbReference type="InterPro" id="IPR031824">
    <property type="entry name" value="RNF220_mid"/>
</dbReference>
<feature type="compositionally biased region" description="Basic residues" evidence="4">
    <location>
        <begin position="52"/>
        <end position="61"/>
    </location>
</feature>
<dbReference type="GO" id="GO:0061630">
    <property type="term" value="F:ubiquitin protein ligase activity"/>
    <property type="evidence" value="ECO:0007669"/>
    <property type="project" value="TreeGrafter"/>
</dbReference>
<feature type="compositionally biased region" description="Basic and acidic residues" evidence="4">
    <location>
        <begin position="42"/>
        <end position="51"/>
    </location>
</feature>
<feature type="region of interest" description="Disordered" evidence="4">
    <location>
        <begin position="1"/>
        <end position="160"/>
    </location>
</feature>
<keyword evidence="1 3" id="KW-0863">Zinc-finger</keyword>
<name>T1DG04_CUPSA</name>
<dbReference type="PROSITE" id="PS50089">
    <property type="entry name" value="ZF_RING_2"/>
    <property type="match status" value="1"/>
</dbReference>
<protein>
    <submittedName>
        <fullName evidence="6">Putative phosphonate ABC transporter</fullName>
    </submittedName>
</protein>